<feature type="chain" id="PRO_5046695294" description="Glycosyl transferase CAP10 domain-containing protein" evidence="3">
    <location>
        <begin position="17"/>
        <end position="404"/>
    </location>
</feature>
<evidence type="ECO:0000259" key="4">
    <source>
        <dbReference type="Pfam" id="PF05686"/>
    </source>
</evidence>
<proteinExistence type="inferred from homology"/>
<sequence>MSRRLALLACVAAAGAAPDNADVAAYVRGLGAVVPHCSPVSQGTCIYVDGAGGIVHARDMYRTKVAGKGKQMLMDMMLRGAVEALAAGGAALPGRWTSFNMVYTAAGPTKRRPFPTLAIGKREPHRPGLLIPNPFFVSPAWWADHAARTLRRAASRPFRERDSRALFRGSCGPGAAARLELLRVAAALGDRLDVGFTGVDGFPSLGACVAALEAKTGLAAPRGANVSAAHVAQANYSAYKYLIHMPGSATGSYSRNLQYLWTHGSVVLVWNHTATEWYYGALVDGVHYVSVDAATLGDKLADLERDPALRARLVRGARRFFDDHLAAPVLVDRWRAVLDALGAAQDRGDPAIPESACTCDARLAATYAACDQCDVTRLGPADVAHHVGIAKRARPPRVAPLGGA</sequence>
<dbReference type="EMBL" id="JBBJCI010000094">
    <property type="protein sequence ID" value="KAK7248524.1"/>
    <property type="molecule type" value="Genomic_DNA"/>
</dbReference>
<evidence type="ECO:0000313" key="5">
    <source>
        <dbReference type="EMBL" id="KAK7248524.1"/>
    </source>
</evidence>
<comment type="similarity">
    <text evidence="1">Belongs to the glycosyltransferase 90 family.</text>
</comment>
<accession>A0ABR1G5Z4</accession>
<keyword evidence="2" id="KW-0808">Transferase</keyword>
<evidence type="ECO:0000256" key="3">
    <source>
        <dbReference type="SAM" id="SignalP"/>
    </source>
</evidence>
<dbReference type="InterPro" id="IPR006598">
    <property type="entry name" value="CAP10"/>
</dbReference>
<keyword evidence="6" id="KW-1185">Reference proteome</keyword>
<evidence type="ECO:0000313" key="6">
    <source>
        <dbReference type="Proteomes" id="UP001363151"/>
    </source>
</evidence>
<feature type="domain" description="Glycosyl transferase CAP10" evidence="4">
    <location>
        <begin position="150"/>
        <end position="341"/>
    </location>
</feature>
<reference evidence="5 6" key="1">
    <citation type="submission" date="2024-03" db="EMBL/GenBank/DDBJ databases">
        <title>Aureococcus anophagefferens CCMP1851 and Kratosvirus quantuckense: Draft genome of a second virus-susceptible host strain in the model system.</title>
        <authorList>
            <person name="Chase E."/>
            <person name="Truchon A.R."/>
            <person name="Schepens W."/>
            <person name="Wilhelm S.W."/>
        </authorList>
    </citation>
    <scope>NUCLEOTIDE SEQUENCE [LARGE SCALE GENOMIC DNA]</scope>
    <source>
        <strain evidence="5 6">CCMP1851</strain>
    </source>
</reference>
<keyword evidence="3" id="KW-0732">Signal</keyword>
<dbReference type="Proteomes" id="UP001363151">
    <property type="component" value="Unassembled WGS sequence"/>
</dbReference>
<gene>
    <name evidence="5" type="ORF">SO694_00162028</name>
</gene>
<name>A0ABR1G5Z4_AURAN</name>
<evidence type="ECO:0000256" key="1">
    <source>
        <dbReference type="ARBA" id="ARBA00010118"/>
    </source>
</evidence>
<dbReference type="PANTHER" id="PTHR12203:SF35">
    <property type="entry name" value="PROTEIN O-GLUCOSYLTRANSFERASE 1"/>
    <property type="match status" value="1"/>
</dbReference>
<evidence type="ECO:0000256" key="2">
    <source>
        <dbReference type="ARBA" id="ARBA00022679"/>
    </source>
</evidence>
<comment type="caution">
    <text evidence="5">The sequence shown here is derived from an EMBL/GenBank/DDBJ whole genome shotgun (WGS) entry which is preliminary data.</text>
</comment>
<protein>
    <recommendedName>
        <fullName evidence="4">Glycosyl transferase CAP10 domain-containing protein</fullName>
    </recommendedName>
</protein>
<organism evidence="5 6">
    <name type="scientific">Aureococcus anophagefferens</name>
    <name type="common">Harmful bloom alga</name>
    <dbReference type="NCBI Taxonomy" id="44056"/>
    <lineage>
        <taxon>Eukaryota</taxon>
        <taxon>Sar</taxon>
        <taxon>Stramenopiles</taxon>
        <taxon>Ochrophyta</taxon>
        <taxon>Pelagophyceae</taxon>
        <taxon>Pelagomonadales</taxon>
        <taxon>Pelagomonadaceae</taxon>
        <taxon>Aureococcus</taxon>
    </lineage>
</organism>
<dbReference type="PANTHER" id="PTHR12203">
    <property type="entry name" value="KDEL LYS-ASP-GLU-LEU CONTAINING - RELATED"/>
    <property type="match status" value="1"/>
</dbReference>
<dbReference type="Pfam" id="PF05686">
    <property type="entry name" value="Glyco_transf_90"/>
    <property type="match status" value="1"/>
</dbReference>
<dbReference type="InterPro" id="IPR051091">
    <property type="entry name" value="O-Glucosyltr/Glycosyltrsf_90"/>
</dbReference>
<feature type="signal peptide" evidence="3">
    <location>
        <begin position="1"/>
        <end position="16"/>
    </location>
</feature>